<accession>A0ACB7HK22</accession>
<name>A0ACB7HK22_MANES</name>
<sequence length="173" mass="19771">MYSLGRQKIAIEKISNKTHLQFCTLYGVEIAVIVFSPTNKIFSFGHPKVESIMERFLAGNYPPISGAHKLIEAHRNAKVSEKKQGEEFSQMTKSSQSQCWWEAPIHEFELHELLTLRDAMEELKKNVTRQANKILIEHKNSSPFLTGNCIGHVLDYESKTVPSTIPYVNKFGY</sequence>
<comment type="caution">
    <text evidence="1">The sequence shown here is derived from an EMBL/GenBank/DDBJ whole genome shotgun (WGS) entry which is preliminary data.</text>
</comment>
<evidence type="ECO:0000313" key="1">
    <source>
        <dbReference type="EMBL" id="KAG8652972.1"/>
    </source>
</evidence>
<evidence type="ECO:0000313" key="2">
    <source>
        <dbReference type="Proteomes" id="UP000091857"/>
    </source>
</evidence>
<gene>
    <name evidence="1" type="ORF">MANES_06G153950v8</name>
</gene>
<proteinExistence type="predicted"/>
<keyword evidence="2" id="KW-1185">Reference proteome</keyword>
<organism evidence="1 2">
    <name type="scientific">Manihot esculenta</name>
    <name type="common">Cassava</name>
    <name type="synonym">Jatropha manihot</name>
    <dbReference type="NCBI Taxonomy" id="3983"/>
    <lineage>
        <taxon>Eukaryota</taxon>
        <taxon>Viridiplantae</taxon>
        <taxon>Streptophyta</taxon>
        <taxon>Embryophyta</taxon>
        <taxon>Tracheophyta</taxon>
        <taxon>Spermatophyta</taxon>
        <taxon>Magnoliopsida</taxon>
        <taxon>eudicotyledons</taxon>
        <taxon>Gunneridae</taxon>
        <taxon>Pentapetalae</taxon>
        <taxon>rosids</taxon>
        <taxon>fabids</taxon>
        <taxon>Malpighiales</taxon>
        <taxon>Euphorbiaceae</taxon>
        <taxon>Crotonoideae</taxon>
        <taxon>Manihoteae</taxon>
        <taxon>Manihot</taxon>
    </lineage>
</organism>
<reference evidence="2" key="1">
    <citation type="journal article" date="2016" name="Nat. Biotechnol.">
        <title>Sequencing wild and cultivated cassava and related species reveals extensive interspecific hybridization and genetic diversity.</title>
        <authorList>
            <person name="Bredeson J.V."/>
            <person name="Lyons J.B."/>
            <person name="Prochnik S.E."/>
            <person name="Wu G.A."/>
            <person name="Ha C.M."/>
            <person name="Edsinger-Gonzales E."/>
            <person name="Grimwood J."/>
            <person name="Schmutz J."/>
            <person name="Rabbi I.Y."/>
            <person name="Egesi C."/>
            <person name="Nauluvula P."/>
            <person name="Lebot V."/>
            <person name="Ndunguru J."/>
            <person name="Mkamilo G."/>
            <person name="Bart R.S."/>
            <person name="Setter T.L."/>
            <person name="Gleadow R.M."/>
            <person name="Kulakow P."/>
            <person name="Ferguson M.E."/>
            <person name="Rounsley S."/>
            <person name="Rokhsar D.S."/>
        </authorList>
    </citation>
    <scope>NUCLEOTIDE SEQUENCE [LARGE SCALE GENOMIC DNA]</scope>
    <source>
        <strain evidence="2">cv. AM560-2</strain>
    </source>
</reference>
<protein>
    <submittedName>
        <fullName evidence="1">Uncharacterized protein</fullName>
    </submittedName>
</protein>
<dbReference type="Proteomes" id="UP000091857">
    <property type="component" value="Chromosome 6"/>
</dbReference>
<dbReference type="EMBL" id="CM004392">
    <property type="protein sequence ID" value="KAG8652972.1"/>
    <property type="molecule type" value="Genomic_DNA"/>
</dbReference>